<sequence>MQDLSSQLWLRQRCDGDHVLVSGVVDEAHKIKFLLNSRPLELQEAERSDDESIFRYVEKEEWSRVLKTTAEAVKQKQARTVVIRSANLGAILDMNITFQPIFDGFGKVKEYAFVLHDLKPVEKSADSSIKLKIWMAKRDINASQLAAATGITPQTISKLRNGKIIRPHRLTAELIAAELRVDVSDIWTEVRN</sequence>
<gene>
    <name evidence="2" type="ORF">ACFSW5_15290</name>
</gene>
<reference evidence="3" key="1">
    <citation type="journal article" date="2019" name="Int. J. Syst. Evol. Microbiol.">
        <title>The Global Catalogue of Microorganisms (GCM) 10K type strain sequencing project: providing services to taxonomists for standard genome sequencing and annotation.</title>
        <authorList>
            <consortium name="The Broad Institute Genomics Platform"/>
            <consortium name="The Broad Institute Genome Sequencing Center for Infectious Disease"/>
            <person name="Wu L."/>
            <person name="Ma J."/>
        </authorList>
    </citation>
    <scope>NUCLEOTIDE SEQUENCE [LARGE SCALE GENOMIC DNA]</scope>
    <source>
        <strain evidence="3">TISTR 1827</strain>
    </source>
</reference>
<comment type="caution">
    <text evidence="2">The sequence shown here is derived from an EMBL/GenBank/DDBJ whole genome shotgun (WGS) entry which is preliminary data.</text>
</comment>
<dbReference type="EMBL" id="JBHUMY010000016">
    <property type="protein sequence ID" value="MFD2661617.1"/>
    <property type="molecule type" value="Genomic_DNA"/>
</dbReference>
<evidence type="ECO:0000313" key="2">
    <source>
        <dbReference type="EMBL" id="MFD2661617.1"/>
    </source>
</evidence>
<protein>
    <submittedName>
        <fullName evidence="2">Helix-turn-helix domain-containing protein</fullName>
    </submittedName>
</protein>
<dbReference type="PROSITE" id="PS50943">
    <property type="entry name" value="HTH_CROC1"/>
    <property type="match status" value="1"/>
</dbReference>
<accession>A0ABW5QYZ4</accession>
<dbReference type="InterPro" id="IPR010982">
    <property type="entry name" value="Lambda_DNA-bd_dom_sf"/>
</dbReference>
<name>A0ABW5QYZ4_9BACL</name>
<dbReference type="SMART" id="SM00530">
    <property type="entry name" value="HTH_XRE"/>
    <property type="match status" value="1"/>
</dbReference>
<keyword evidence="3" id="KW-1185">Reference proteome</keyword>
<dbReference type="Pfam" id="PF13443">
    <property type="entry name" value="HTH_26"/>
    <property type="match status" value="1"/>
</dbReference>
<dbReference type="CDD" id="cd00093">
    <property type="entry name" value="HTH_XRE"/>
    <property type="match status" value="1"/>
</dbReference>
<dbReference type="Proteomes" id="UP001597493">
    <property type="component" value="Unassembled WGS sequence"/>
</dbReference>
<dbReference type="InterPro" id="IPR001387">
    <property type="entry name" value="Cro/C1-type_HTH"/>
</dbReference>
<dbReference type="SUPFAM" id="SSF47413">
    <property type="entry name" value="lambda repressor-like DNA-binding domains"/>
    <property type="match status" value="1"/>
</dbReference>
<evidence type="ECO:0000313" key="3">
    <source>
        <dbReference type="Proteomes" id="UP001597493"/>
    </source>
</evidence>
<feature type="domain" description="HTH cro/C1-type" evidence="1">
    <location>
        <begin position="131"/>
        <end position="186"/>
    </location>
</feature>
<dbReference type="RefSeq" id="WP_379274705.1">
    <property type="nucleotide sequence ID" value="NZ_JBHUGT010000029.1"/>
</dbReference>
<dbReference type="Gene3D" id="1.10.260.40">
    <property type="entry name" value="lambda repressor-like DNA-binding domains"/>
    <property type="match status" value="1"/>
</dbReference>
<evidence type="ECO:0000259" key="1">
    <source>
        <dbReference type="PROSITE" id="PS50943"/>
    </source>
</evidence>
<organism evidence="2 3">
    <name type="scientific">Paenibacillus thailandensis</name>
    <dbReference type="NCBI Taxonomy" id="393250"/>
    <lineage>
        <taxon>Bacteria</taxon>
        <taxon>Bacillati</taxon>
        <taxon>Bacillota</taxon>
        <taxon>Bacilli</taxon>
        <taxon>Bacillales</taxon>
        <taxon>Paenibacillaceae</taxon>
        <taxon>Paenibacillus</taxon>
    </lineage>
</organism>
<proteinExistence type="predicted"/>